<dbReference type="AlphaFoldDB" id="A0A367YGB2"/>
<accession>A0A367YGB2</accession>
<organism evidence="5 6">
    <name type="scientific">Candida viswanathii</name>
    <dbReference type="NCBI Taxonomy" id="5486"/>
    <lineage>
        <taxon>Eukaryota</taxon>
        <taxon>Fungi</taxon>
        <taxon>Dikarya</taxon>
        <taxon>Ascomycota</taxon>
        <taxon>Saccharomycotina</taxon>
        <taxon>Pichiomycetes</taxon>
        <taxon>Debaryomycetaceae</taxon>
        <taxon>Candida/Lodderomyces clade</taxon>
        <taxon>Candida</taxon>
    </lineage>
</organism>
<keyword evidence="6" id="KW-1185">Reference proteome</keyword>
<dbReference type="GO" id="GO:0000502">
    <property type="term" value="C:proteasome complex"/>
    <property type="evidence" value="ECO:0007669"/>
    <property type="project" value="UniProtKB-KW"/>
</dbReference>
<evidence type="ECO:0000256" key="1">
    <source>
        <dbReference type="ARBA" id="ARBA00023186"/>
    </source>
</evidence>
<dbReference type="PANTHER" id="PTHR12651:SF1">
    <property type="entry name" value="26S PROTEASOME NON-ATPASE REGULATORY SUBUNIT 9"/>
    <property type="match status" value="1"/>
</dbReference>
<evidence type="ECO:0000259" key="3">
    <source>
        <dbReference type="Pfam" id="PF13180"/>
    </source>
</evidence>
<keyword evidence="5" id="KW-0647">Proteasome</keyword>
<dbReference type="SUPFAM" id="SSF50156">
    <property type="entry name" value="PDZ domain-like"/>
    <property type="match status" value="1"/>
</dbReference>
<dbReference type="Gene3D" id="2.30.42.10">
    <property type="match status" value="1"/>
</dbReference>
<dbReference type="GO" id="GO:0005737">
    <property type="term" value="C:cytoplasm"/>
    <property type="evidence" value="ECO:0007669"/>
    <property type="project" value="TreeGrafter"/>
</dbReference>
<dbReference type="Gene3D" id="6.10.140.1710">
    <property type="match status" value="1"/>
</dbReference>
<dbReference type="InterPro" id="IPR036034">
    <property type="entry name" value="PDZ_sf"/>
</dbReference>
<dbReference type="EMBL" id="QLNQ01000023">
    <property type="protein sequence ID" value="RCK64042.1"/>
    <property type="molecule type" value="Genomic_DNA"/>
</dbReference>
<dbReference type="PANTHER" id="PTHR12651">
    <property type="entry name" value="26S PROTEASOME NON-ATPASE REGULATORY SUBUNIT 9"/>
    <property type="match status" value="1"/>
</dbReference>
<proteinExistence type="predicted"/>
<evidence type="ECO:0000313" key="6">
    <source>
        <dbReference type="Proteomes" id="UP000253472"/>
    </source>
</evidence>
<dbReference type="STRING" id="5486.A0A367YGB2"/>
<dbReference type="GO" id="GO:0070682">
    <property type="term" value="P:proteasome regulatory particle assembly"/>
    <property type="evidence" value="ECO:0007669"/>
    <property type="project" value="InterPro"/>
</dbReference>
<dbReference type="InterPro" id="IPR001478">
    <property type="entry name" value="PDZ"/>
</dbReference>
<keyword evidence="1" id="KW-0143">Chaperone</keyword>
<protein>
    <recommendedName>
        <fullName evidence="2">Probable 26S proteasome regulatory subunit p27</fullName>
    </recommendedName>
</protein>
<dbReference type="InterPro" id="IPR035269">
    <property type="entry name" value="PSMD9"/>
</dbReference>
<reference evidence="5 6" key="1">
    <citation type="submission" date="2018-06" db="EMBL/GenBank/DDBJ databases">
        <title>Whole genome sequencing of Candida tropicalis (genome annotated by CSBL at Korea University).</title>
        <authorList>
            <person name="Ahn J."/>
        </authorList>
    </citation>
    <scope>NUCLEOTIDE SEQUENCE [LARGE SCALE GENOMIC DNA]</scope>
    <source>
        <strain evidence="5 6">ATCC 20962</strain>
    </source>
</reference>
<dbReference type="FunFam" id="2.30.42.10:FF:000107">
    <property type="entry name" value="26S proteasome non-ATPase regulatory subunit 9"/>
    <property type="match status" value="1"/>
</dbReference>
<feature type="domain" description="PDZ" evidence="3">
    <location>
        <begin position="154"/>
        <end position="219"/>
    </location>
</feature>
<evidence type="ECO:0000313" key="5">
    <source>
        <dbReference type="EMBL" id="RCK64042.1"/>
    </source>
</evidence>
<feature type="domain" description="Nas2 N-terminal" evidence="4">
    <location>
        <begin position="48"/>
        <end position="125"/>
    </location>
</feature>
<comment type="caution">
    <text evidence="5">The sequence shown here is derived from an EMBL/GenBank/DDBJ whole genome shotgun (WGS) entry which is preliminary data.</text>
</comment>
<dbReference type="OrthoDB" id="72325at2759"/>
<evidence type="ECO:0000256" key="2">
    <source>
        <dbReference type="ARBA" id="ARBA00068021"/>
    </source>
</evidence>
<dbReference type="Proteomes" id="UP000253472">
    <property type="component" value="Unassembled WGS sequence"/>
</dbReference>
<gene>
    <name evidence="5" type="primary">PSMD9_1</name>
    <name evidence="5" type="ORF">Cantr_10342</name>
</gene>
<dbReference type="Pfam" id="PF13180">
    <property type="entry name" value="PDZ_2"/>
    <property type="match status" value="1"/>
</dbReference>
<evidence type="ECO:0000259" key="4">
    <source>
        <dbReference type="Pfam" id="PF18265"/>
    </source>
</evidence>
<name>A0A367YGB2_9ASCO</name>
<dbReference type="InterPro" id="IPR040815">
    <property type="entry name" value="Nas2_N"/>
</dbReference>
<dbReference type="Pfam" id="PF18265">
    <property type="entry name" value="Nas2_N"/>
    <property type="match status" value="1"/>
</dbReference>
<sequence length="238" mass="26860">MTVDEHDINNDSSSSSSFQGLMQSLNLDASDFKEYETDGLLAPTQSFTQLSEIKQDMERQLGVLFDLLRHKYGADMDTPLVTADGYPRSDVDVVSVRLIRVRIIRLKNDYRAVLRAIDEKMAAEFAKRQAENPREVEEETRERGRRREYSIPFAKVAEVVSGGPAHLAGLQENDEIVLFDDDIHAVNNNRLRNLASRVKVGRSISVQVKRNNEMVSLTLVPSDDWDGQGLLGCRLIPI</sequence>
<dbReference type="GO" id="GO:0005634">
    <property type="term" value="C:nucleus"/>
    <property type="evidence" value="ECO:0007669"/>
    <property type="project" value="TreeGrafter"/>
</dbReference>